<dbReference type="SUPFAM" id="SSF54001">
    <property type="entry name" value="Cysteine proteinases"/>
    <property type="match status" value="1"/>
</dbReference>
<proteinExistence type="inferred from homology"/>
<dbReference type="Gene3D" id="3.90.1720.10">
    <property type="entry name" value="endopeptidase domain like (from Nostoc punctiforme)"/>
    <property type="match status" value="1"/>
</dbReference>
<dbReference type="InterPro" id="IPR038765">
    <property type="entry name" value="Papain-like_cys_pep_sf"/>
</dbReference>
<dbReference type="Pfam" id="PF00877">
    <property type="entry name" value="NLPC_P60"/>
    <property type="match status" value="1"/>
</dbReference>
<sequence>MDRRLTPSSGRFALESLRGQVEADFVPGEGATVVAPLAELCGEPGGARDRQVLLGDAGIVVERRNGWAFVQMAKDGYCGWVPESALGVAEEATHWVSAPATHLYPEPNLKVRELGALTMTSRLRVTGESGDWLETTRGFVPRAHVKALGDWHKDPVAVAQTYLGVPYLWGGNGRGGLDCSGLVQLSLRACGIECPGDSDMQMKLGEAVADKKPAKRGDLLFWKGHVALAMNADFIIHATAAYMAVAAEPMKAALARISGAGGGAILARRRVGG</sequence>
<dbReference type="GO" id="GO:0008234">
    <property type="term" value="F:cysteine-type peptidase activity"/>
    <property type="evidence" value="ECO:0007669"/>
    <property type="project" value="UniProtKB-KW"/>
</dbReference>
<dbReference type="Proteomes" id="UP000638981">
    <property type="component" value="Unassembled WGS sequence"/>
</dbReference>
<evidence type="ECO:0000313" key="7">
    <source>
        <dbReference type="Proteomes" id="UP000638981"/>
    </source>
</evidence>
<evidence type="ECO:0000256" key="1">
    <source>
        <dbReference type="ARBA" id="ARBA00007074"/>
    </source>
</evidence>
<dbReference type="InterPro" id="IPR041382">
    <property type="entry name" value="SH3_16"/>
</dbReference>
<evidence type="ECO:0000256" key="4">
    <source>
        <dbReference type="ARBA" id="ARBA00022807"/>
    </source>
</evidence>
<dbReference type="InterPro" id="IPR051794">
    <property type="entry name" value="PG_Endopeptidase_C40"/>
</dbReference>
<evidence type="ECO:0000256" key="2">
    <source>
        <dbReference type="ARBA" id="ARBA00022670"/>
    </source>
</evidence>
<comment type="similarity">
    <text evidence="1">Belongs to the peptidase C40 family.</text>
</comment>
<reference evidence="6" key="1">
    <citation type="journal article" date="2014" name="Int. J. Syst. Evol. Microbiol.">
        <title>Complete genome sequence of Corynebacterium casei LMG S-19264T (=DSM 44701T), isolated from a smear-ripened cheese.</title>
        <authorList>
            <consortium name="US DOE Joint Genome Institute (JGI-PGF)"/>
            <person name="Walter F."/>
            <person name="Albersmeier A."/>
            <person name="Kalinowski J."/>
            <person name="Ruckert C."/>
        </authorList>
    </citation>
    <scope>NUCLEOTIDE SEQUENCE</scope>
    <source>
        <strain evidence="6">KCTC 23310</strain>
    </source>
</reference>
<evidence type="ECO:0000313" key="6">
    <source>
        <dbReference type="EMBL" id="GHC56590.1"/>
    </source>
</evidence>
<dbReference type="PROSITE" id="PS51935">
    <property type="entry name" value="NLPC_P60"/>
    <property type="match status" value="1"/>
</dbReference>
<dbReference type="PANTHER" id="PTHR47359:SF3">
    <property type="entry name" value="NLP_P60 DOMAIN-CONTAINING PROTEIN-RELATED"/>
    <property type="match status" value="1"/>
</dbReference>
<reference evidence="6" key="2">
    <citation type="submission" date="2020-09" db="EMBL/GenBank/DDBJ databases">
        <authorList>
            <person name="Sun Q."/>
            <person name="Kim S."/>
        </authorList>
    </citation>
    <scope>NUCLEOTIDE SEQUENCE</scope>
    <source>
        <strain evidence="6">KCTC 23310</strain>
    </source>
</reference>
<dbReference type="InterPro" id="IPR000064">
    <property type="entry name" value="NLP_P60_dom"/>
</dbReference>
<dbReference type="GO" id="GO:0006508">
    <property type="term" value="P:proteolysis"/>
    <property type="evidence" value="ECO:0007669"/>
    <property type="project" value="UniProtKB-KW"/>
</dbReference>
<protein>
    <recommendedName>
        <fullName evidence="5">NlpC/P60 domain-containing protein</fullName>
    </recommendedName>
</protein>
<keyword evidence="3" id="KW-0378">Hydrolase</keyword>
<dbReference type="EMBL" id="BMYJ01000005">
    <property type="protein sequence ID" value="GHC56590.1"/>
    <property type="molecule type" value="Genomic_DNA"/>
</dbReference>
<keyword evidence="2" id="KW-0645">Protease</keyword>
<dbReference type="AlphaFoldDB" id="A0A918WL81"/>
<name>A0A918WL81_9RHOB</name>
<keyword evidence="4" id="KW-0788">Thiol protease</keyword>
<comment type="caution">
    <text evidence="6">The sequence shown here is derived from an EMBL/GenBank/DDBJ whole genome shotgun (WGS) entry which is preliminary data.</text>
</comment>
<feature type="domain" description="NlpC/P60" evidence="5">
    <location>
        <begin position="149"/>
        <end position="272"/>
    </location>
</feature>
<organism evidence="6 7">
    <name type="scientific">Neogemmobacter tilapiae</name>
    <dbReference type="NCBI Taxonomy" id="875041"/>
    <lineage>
        <taxon>Bacteria</taxon>
        <taxon>Pseudomonadati</taxon>
        <taxon>Pseudomonadota</taxon>
        <taxon>Alphaproteobacteria</taxon>
        <taxon>Rhodobacterales</taxon>
        <taxon>Paracoccaceae</taxon>
        <taxon>Neogemmobacter</taxon>
    </lineage>
</organism>
<dbReference type="Pfam" id="PF18348">
    <property type="entry name" value="SH3_16"/>
    <property type="match status" value="1"/>
</dbReference>
<dbReference type="RefSeq" id="WP_189411505.1">
    <property type="nucleotide sequence ID" value="NZ_BMYJ01000005.1"/>
</dbReference>
<evidence type="ECO:0000259" key="5">
    <source>
        <dbReference type="PROSITE" id="PS51935"/>
    </source>
</evidence>
<keyword evidence="7" id="KW-1185">Reference proteome</keyword>
<accession>A0A918WL81</accession>
<dbReference type="PANTHER" id="PTHR47359">
    <property type="entry name" value="PEPTIDOGLYCAN DL-ENDOPEPTIDASE CWLO"/>
    <property type="match status" value="1"/>
</dbReference>
<evidence type="ECO:0000256" key="3">
    <source>
        <dbReference type="ARBA" id="ARBA00022801"/>
    </source>
</evidence>
<gene>
    <name evidence="6" type="ORF">GCM10007315_19940</name>
</gene>